<dbReference type="AlphaFoldDB" id="A0AAI8EUA7"/>
<protein>
    <recommendedName>
        <fullName evidence="1">ATPase AAA-type core domain-containing protein</fullName>
    </recommendedName>
</protein>
<evidence type="ECO:0000313" key="3">
    <source>
        <dbReference type="Proteomes" id="UP000000576"/>
    </source>
</evidence>
<dbReference type="InterPro" id="IPR027417">
    <property type="entry name" value="P-loop_NTPase"/>
</dbReference>
<evidence type="ECO:0000259" key="1">
    <source>
        <dbReference type="Pfam" id="PF13304"/>
    </source>
</evidence>
<feature type="domain" description="ATPase AAA-type core" evidence="1">
    <location>
        <begin position="262"/>
        <end position="342"/>
    </location>
</feature>
<dbReference type="PANTHER" id="PTHR43581">
    <property type="entry name" value="ATP/GTP PHOSPHATASE"/>
    <property type="match status" value="1"/>
</dbReference>
<sequence length="445" mass="49652">MERVIEIYHDGVLLRLVDEAEVGVRDNTYTVVVGENGVGKSRLLSDIARVRISDYNLMAAWRIDAPVFPVVIAASTSPFDKFPAPPRRLAKAQKNYRYVGMRGEGMYGASSAVSLLSSAARGLLSKLSETPPSLNLLEVLDSLKFSPVFNFVLKPQFERSRENETSSRYRGDRSSFTSGAYRYSFDTRVASILEATDSLQAVLRDLDIASSLMDAPGALRLTVDFRSSVATLGGTVIESSHLGAILRLFEENLLRLMDVEVEKYGRQPFSLKRASSGEQCLLVLMLGVAGHIQDHSLILIDEPEISLHPEWQERFMALLQSAFSHYSGCQFVIATHSPQIISRLSGPGSFICHLRKRKLYPASQFQRRSADFQLAELFDAPGMMNEYISRVCFNLIAQVRVGRPFTPQMKSEIDWLFDVRSKLDPSDKLIALIDSLSALLKEGRS</sequence>
<dbReference type="Pfam" id="PF13304">
    <property type="entry name" value="AAA_21"/>
    <property type="match status" value="1"/>
</dbReference>
<dbReference type="InterPro" id="IPR003959">
    <property type="entry name" value="ATPase_AAA_core"/>
</dbReference>
<dbReference type="GO" id="GO:0016887">
    <property type="term" value="F:ATP hydrolysis activity"/>
    <property type="evidence" value="ECO:0007669"/>
    <property type="project" value="InterPro"/>
</dbReference>
<dbReference type="EMBL" id="AE008923">
    <property type="protein sequence ID" value="AAM38785.1"/>
    <property type="molecule type" value="Genomic_DNA"/>
</dbReference>
<dbReference type="Proteomes" id="UP000000576">
    <property type="component" value="Chromosome"/>
</dbReference>
<dbReference type="RefSeq" id="WP_011052627.1">
    <property type="nucleotide sequence ID" value="NC_003919.1"/>
</dbReference>
<name>A0AAI8EUA7_XANAC</name>
<dbReference type="GO" id="GO:0005524">
    <property type="term" value="F:ATP binding"/>
    <property type="evidence" value="ECO:0007669"/>
    <property type="project" value="InterPro"/>
</dbReference>
<accession>A0AAI8EUA7</accession>
<dbReference type="InterPro" id="IPR051396">
    <property type="entry name" value="Bact_Antivir_Def_Nuclease"/>
</dbReference>
<organism evidence="2 3">
    <name type="scientific">Xanthomonas axonopodis pv. citri (strain 306)</name>
    <dbReference type="NCBI Taxonomy" id="190486"/>
    <lineage>
        <taxon>Bacteria</taxon>
        <taxon>Pseudomonadati</taxon>
        <taxon>Pseudomonadota</taxon>
        <taxon>Gammaproteobacteria</taxon>
        <taxon>Lysobacterales</taxon>
        <taxon>Lysobacteraceae</taxon>
        <taxon>Xanthomonas</taxon>
    </lineage>
</organism>
<reference evidence="2 3" key="1">
    <citation type="journal article" date="2002" name="Nature">
        <title>Comparison of the genomes of two Xanthomonas pathogens with differing host specificities.</title>
        <authorList>
            <person name="da Silva A.C."/>
            <person name="Ferro J.A."/>
            <person name="Reinach F.C."/>
            <person name="Farah C.S."/>
            <person name="Furlan L.R."/>
            <person name="Quaggio R.B."/>
            <person name="Monteiro-Vitorello C.B."/>
            <person name="Van Sluys M.A."/>
            <person name="Almeida N.F."/>
            <person name="Alves L.M."/>
            <person name="do Amaral A.M."/>
            <person name="Bertolini M.C."/>
            <person name="Camargo L.E."/>
            <person name="Camarotte G."/>
            <person name="Cannavan F."/>
            <person name="Cardozo J."/>
            <person name="Chambergo F."/>
            <person name="Ciapina L.P."/>
            <person name="Cicarelli R.M."/>
            <person name="Coutinho L.L."/>
            <person name="Cursino-Santos J.R."/>
            <person name="El-Dorry H."/>
            <person name="Faria J.B."/>
            <person name="Ferreira A.J."/>
            <person name="Ferreira R.C."/>
            <person name="Ferro M.I."/>
            <person name="Formighieri E.F."/>
            <person name="Franco M.C."/>
            <person name="Greggio C.C."/>
            <person name="Gruber A."/>
            <person name="Katsuyama A.M."/>
            <person name="Kishi L.T."/>
            <person name="Leite R.P."/>
            <person name="Lemos E.G."/>
            <person name="Lemos M.V."/>
            <person name="Locali E.C."/>
            <person name="Machado M.A."/>
            <person name="Madeira A.M."/>
            <person name="Martinez-Rossi N.M."/>
            <person name="Martins E.C."/>
            <person name="Meidanis J."/>
            <person name="Menck C.F."/>
            <person name="Miyaki C.Y."/>
            <person name="Moon D.H."/>
            <person name="Moreira L.M."/>
            <person name="Novo M.T."/>
            <person name="Okura V.K."/>
            <person name="Oliveira M.C."/>
            <person name="Oliveira V.R."/>
            <person name="Pereira H.A."/>
            <person name="Rossi A."/>
            <person name="Sena J.A."/>
            <person name="Silva C."/>
            <person name="de Souza R.F."/>
            <person name="Spinola L.A."/>
            <person name="Takita M.A."/>
            <person name="Tamura R.E."/>
            <person name="Teixeira E.C."/>
            <person name="Tezza R.I."/>
            <person name="Trindade dos Santos M."/>
            <person name="Truffi D."/>
            <person name="Tsai S.M."/>
            <person name="White F.F."/>
            <person name="Setubal J.C."/>
            <person name="Kitajima J.P."/>
        </authorList>
    </citation>
    <scope>NUCLEOTIDE SEQUENCE [LARGE SCALE GENOMIC DNA]</scope>
    <source>
        <strain evidence="2 3">306</strain>
    </source>
</reference>
<dbReference type="PANTHER" id="PTHR43581:SF2">
    <property type="entry name" value="EXCINUCLEASE ATPASE SUBUNIT"/>
    <property type="match status" value="1"/>
</dbReference>
<proteinExistence type="predicted"/>
<gene>
    <name evidence="2" type="ordered locus">XAC3948</name>
</gene>
<dbReference type="SUPFAM" id="SSF52540">
    <property type="entry name" value="P-loop containing nucleoside triphosphate hydrolases"/>
    <property type="match status" value="1"/>
</dbReference>
<evidence type="ECO:0000313" key="2">
    <source>
        <dbReference type="EMBL" id="AAM38785.1"/>
    </source>
</evidence>
<dbReference type="KEGG" id="xac:XAC3948"/>
<dbReference type="Gene3D" id="3.40.50.300">
    <property type="entry name" value="P-loop containing nucleotide triphosphate hydrolases"/>
    <property type="match status" value="1"/>
</dbReference>